<reference evidence="4" key="1">
    <citation type="submission" date="2017-09" db="EMBL/GenBank/DDBJ databases">
        <title>Depth-based differentiation of microbial function through sediment-hosted aquifers and enrichment of novel symbionts in the deep terrestrial subsurface.</title>
        <authorList>
            <person name="Probst A.J."/>
            <person name="Ladd B."/>
            <person name="Jarett J.K."/>
            <person name="Geller-Mcgrath D.E."/>
            <person name="Sieber C.M.K."/>
            <person name="Emerson J.B."/>
            <person name="Anantharaman K."/>
            <person name="Thomas B.C."/>
            <person name="Malmstrom R."/>
            <person name="Stieglmeier M."/>
            <person name="Klingl A."/>
            <person name="Woyke T."/>
            <person name="Ryan C.M."/>
            <person name="Banfield J.F."/>
        </authorList>
    </citation>
    <scope>NUCLEOTIDE SEQUENCE [LARGE SCALE GENOMIC DNA]</scope>
</reference>
<accession>A0A2M7SAD4</accession>
<evidence type="ECO:0000256" key="1">
    <source>
        <dbReference type="SAM" id="Phobius"/>
    </source>
</evidence>
<sequence>MRKLFILLGLAAVLLCGSASAQNRKFGLGIMLGEPTGLSAKLWTGKNTAIDGALAWSFGSIGAFGYQGALYVHADYLFHNFNLIKVEKGRLPVYYGIGASVVLASSVGVGIRIPIGLEYVFADAPFDIFLEIVPMLAVVSGTSFGVNAGLGARYFFK</sequence>
<keyword evidence="1" id="KW-0472">Membrane</keyword>
<dbReference type="EMBL" id="PFMR01000185">
    <property type="protein sequence ID" value="PIZ16462.1"/>
    <property type="molecule type" value="Genomic_DNA"/>
</dbReference>
<feature type="transmembrane region" description="Helical" evidence="1">
    <location>
        <begin position="135"/>
        <end position="156"/>
    </location>
</feature>
<keyword evidence="1" id="KW-1133">Transmembrane helix</keyword>
<protein>
    <recommendedName>
        <fullName evidence="5">Outer membrane protein beta-barrel domain-containing protein</fullName>
    </recommendedName>
</protein>
<dbReference type="Pfam" id="PF13161">
    <property type="entry name" value="DUF3996"/>
    <property type="match status" value="1"/>
</dbReference>
<evidence type="ECO:0000313" key="3">
    <source>
        <dbReference type="EMBL" id="PIZ16462.1"/>
    </source>
</evidence>
<feature type="signal peptide" evidence="2">
    <location>
        <begin position="1"/>
        <end position="21"/>
    </location>
</feature>
<feature type="transmembrane region" description="Helical" evidence="1">
    <location>
        <begin position="53"/>
        <end position="72"/>
    </location>
</feature>
<keyword evidence="2" id="KW-0732">Signal</keyword>
<evidence type="ECO:0000256" key="2">
    <source>
        <dbReference type="SAM" id="SignalP"/>
    </source>
</evidence>
<evidence type="ECO:0008006" key="5">
    <source>
        <dbReference type="Google" id="ProtNLM"/>
    </source>
</evidence>
<organism evidence="3 4">
    <name type="scientific">Candidatus Desantisbacteria bacterium CG_4_10_14_0_8_um_filter_48_22</name>
    <dbReference type="NCBI Taxonomy" id="1974543"/>
    <lineage>
        <taxon>Bacteria</taxon>
        <taxon>Candidatus Desantisiibacteriota</taxon>
    </lineage>
</organism>
<dbReference type="AlphaFoldDB" id="A0A2M7SAD4"/>
<name>A0A2M7SAD4_9BACT</name>
<evidence type="ECO:0000313" key="4">
    <source>
        <dbReference type="Proteomes" id="UP000229307"/>
    </source>
</evidence>
<dbReference type="InterPro" id="IPR016489">
    <property type="entry name" value="BAPKO_0422-like"/>
</dbReference>
<keyword evidence="1" id="KW-0812">Transmembrane</keyword>
<feature type="transmembrane region" description="Helical" evidence="1">
    <location>
        <begin position="93"/>
        <end position="115"/>
    </location>
</feature>
<proteinExistence type="predicted"/>
<gene>
    <name evidence="3" type="ORF">COY52_06950</name>
</gene>
<feature type="chain" id="PRO_5014624041" description="Outer membrane protein beta-barrel domain-containing protein" evidence="2">
    <location>
        <begin position="22"/>
        <end position="157"/>
    </location>
</feature>
<comment type="caution">
    <text evidence="3">The sequence shown here is derived from an EMBL/GenBank/DDBJ whole genome shotgun (WGS) entry which is preliminary data.</text>
</comment>
<dbReference type="Proteomes" id="UP000229307">
    <property type="component" value="Unassembled WGS sequence"/>
</dbReference>